<sequence>QPGPLLAQFLEKTYLQSRSAHSLPFTPIHALKKNNTTDFCQPRALHGIQPLSLSPNCSNLPEHTHHDTDKTAINIYDYQVTV</sequence>
<organism evidence="1">
    <name type="scientific">Arion vulgaris</name>
    <dbReference type="NCBI Taxonomy" id="1028688"/>
    <lineage>
        <taxon>Eukaryota</taxon>
        <taxon>Metazoa</taxon>
        <taxon>Spiralia</taxon>
        <taxon>Lophotrochozoa</taxon>
        <taxon>Mollusca</taxon>
        <taxon>Gastropoda</taxon>
        <taxon>Heterobranchia</taxon>
        <taxon>Euthyneura</taxon>
        <taxon>Panpulmonata</taxon>
        <taxon>Eupulmonata</taxon>
        <taxon>Stylommatophora</taxon>
        <taxon>Helicina</taxon>
        <taxon>Arionoidea</taxon>
        <taxon>Arionidae</taxon>
        <taxon>Arion</taxon>
    </lineage>
</organism>
<dbReference type="AlphaFoldDB" id="A0A0B6ZL21"/>
<protein>
    <submittedName>
        <fullName evidence="1">Uncharacterized protein</fullName>
    </submittedName>
</protein>
<proteinExistence type="predicted"/>
<name>A0A0B6ZL21_9EUPU</name>
<feature type="non-terminal residue" evidence="1">
    <location>
        <position position="1"/>
    </location>
</feature>
<evidence type="ECO:0000313" key="1">
    <source>
        <dbReference type="EMBL" id="CEK68536.1"/>
    </source>
</evidence>
<dbReference type="EMBL" id="HACG01021671">
    <property type="protein sequence ID" value="CEK68536.1"/>
    <property type="molecule type" value="Transcribed_RNA"/>
</dbReference>
<accession>A0A0B6ZL21</accession>
<gene>
    <name evidence="1" type="primary">ORF66662</name>
</gene>
<reference evidence="1" key="1">
    <citation type="submission" date="2014-12" db="EMBL/GenBank/DDBJ databases">
        <title>Insight into the proteome of Arion vulgaris.</title>
        <authorList>
            <person name="Aradska J."/>
            <person name="Bulat T."/>
            <person name="Smidak R."/>
            <person name="Sarate P."/>
            <person name="Gangsoo J."/>
            <person name="Sialana F."/>
            <person name="Bilban M."/>
            <person name="Lubec G."/>
        </authorList>
    </citation>
    <scope>NUCLEOTIDE SEQUENCE</scope>
    <source>
        <tissue evidence="1">Skin</tissue>
    </source>
</reference>